<protein>
    <submittedName>
        <fullName evidence="1">Uncharacterized protein</fullName>
    </submittedName>
</protein>
<comment type="caution">
    <text evidence="1">The sequence shown here is derived from an EMBL/GenBank/DDBJ whole genome shotgun (WGS) entry which is preliminary data.</text>
</comment>
<proteinExistence type="predicted"/>
<evidence type="ECO:0000313" key="1">
    <source>
        <dbReference type="EMBL" id="TPP60231.1"/>
    </source>
</evidence>
<name>A0A504YIJ1_FASGI</name>
<dbReference type="AlphaFoldDB" id="A0A504YIJ1"/>
<sequence length="102" mass="11813">MNRLTSSTYTNFDELNHNSVAGKVISAKSIRQGDLVGSKEYRLDDLELKNGGRKVKNLQLKRHQLETKKRPLKEGFNEQSKYSYKPIDPSDFYLYGHYTQVS</sequence>
<dbReference type="OrthoDB" id="674273at2759"/>
<accession>A0A504YIJ1</accession>
<reference evidence="1 2" key="1">
    <citation type="submission" date="2019-04" db="EMBL/GenBank/DDBJ databases">
        <title>Annotation for the trematode Fasciola gigantica.</title>
        <authorList>
            <person name="Choi Y.-J."/>
        </authorList>
    </citation>
    <scope>NUCLEOTIDE SEQUENCE [LARGE SCALE GENOMIC DNA]</scope>
    <source>
        <strain evidence="1">Uganda_cow_1</strain>
    </source>
</reference>
<dbReference type="Proteomes" id="UP000316759">
    <property type="component" value="Unassembled WGS sequence"/>
</dbReference>
<dbReference type="EMBL" id="SUNJ01009689">
    <property type="protein sequence ID" value="TPP60231.1"/>
    <property type="molecule type" value="Genomic_DNA"/>
</dbReference>
<organism evidence="1 2">
    <name type="scientific">Fasciola gigantica</name>
    <name type="common">Giant liver fluke</name>
    <dbReference type="NCBI Taxonomy" id="46835"/>
    <lineage>
        <taxon>Eukaryota</taxon>
        <taxon>Metazoa</taxon>
        <taxon>Spiralia</taxon>
        <taxon>Lophotrochozoa</taxon>
        <taxon>Platyhelminthes</taxon>
        <taxon>Trematoda</taxon>
        <taxon>Digenea</taxon>
        <taxon>Plagiorchiida</taxon>
        <taxon>Echinostomata</taxon>
        <taxon>Echinostomatoidea</taxon>
        <taxon>Fasciolidae</taxon>
        <taxon>Fasciola</taxon>
    </lineage>
</organism>
<gene>
    <name evidence="1" type="ORF">FGIG_04731</name>
</gene>
<keyword evidence="2" id="KW-1185">Reference proteome</keyword>
<evidence type="ECO:0000313" key="2">
    <source>
        <dbReference type="Proteomes" id="UP000316759"/>
    </source>
</evidence>